<comment type="caution">
    <text evidence="3">The sequence shown here is derived from an EMBL/GenBank/DDBJ whole genome shotgun (WGS) entry which is preliminary data.</text>
</comment>
<dbReference type="InterPro" id="IPR000595">
    <property type="entry name" value="cNMP-bd_dom"/>
</dbReference>
<gene>
    <name evidence="3" type="ORF">KCG44_05620</name>
</gene>
<dbReference type="InterPro" id="IPR012318">
    <property type="entry name" value="HTH_CRP"/>
</dbReference>
<dbReference type="PANTHER" id="PTHR24567:SF74">
    <property type="entry name" value="HTH-TYPE TRANSCRIPTIONAL REGULATOR ARCR"/>
    <property type="match status" value="1"/>
</dbReference>
<name>A0ABS6SEB6_9SPHN</name>
<dbReference type="CDD" id="cd00038">
    <property type="entry name" value="CAP_ED"/>
    <property type="match status" value="1"/>
</dbReference>
<dbReference type="RefSeq" id="WP_218444834.1">
    <property type="nucleotide sequence ID" value="NZ_JAGSPA010000002.1"/>
</dbReference>
<dbReference type="Pfam" id="PF13545">
    <property type="entry name" value="HTH_Crp_2"/>
    <property type="match status" value="1"/>
</dbReference>
<dbReference type="EMBL" id="JAGSPA010000002">
    <property type="protein sequence ID" value="MBV7256261.1"/>
    <property type="molecule type" value="Genomic_DNA"/>
</dbReference>
<evidence type="ECO:0000259" key="1">
    <source>
        <dbReference type="PROSITE" id="PS50042"/>
    </source>
</evidence>
<proteinExistence type="predicted"/>
<dbReference type="PROSITE" id="PS50042">
    <property type="entry name" value="CNMP_BINDING_3"/>
    <property type="match status" value="1"/>
</dbReference>
<dbReference type="SMART" id="SM00100">
    <property type="entry name" value="cNMP"/>
    <property type="match status" value="1"/>
</dbReference>
<dbReference type="SMART" id="SM00419">
    <property type="entry name" value="HTH_CRP"/>
    <property type="match status" value="1"/>
</dbReference>
<evidence type="ECO:0000259" key="2">
    <source>
        <dbReference type="PROSITE" id="PS51063"/>
    </source>
</evidence>
<feature type="domain" description="Cyclic nucleotide-binding" evidence="1">
    <location>
        <begin position="35"/>
        <end position="85"/>
    </location>
</feature>
<dbReference type="PANTHER" id="PTHR24567">
    <property type="entry name" value="CRP FAMILY TRANSCRIPTIONAL REGULATORY PROTEIN"/>
    <property type="match status" value="1"/>
</dbReference>
<dbReference type="InterPro" id="IPR050397">
    <property type="entry name" value="Env_Response_Regulators"/>
</dbReference>
<evidence type="ECO:0000313" key="4">
    <source>
        <dbReference type="Proteomes" id="UP000722336"/>
    </source>
</evidence>
<protein>
    <submittedName>
        <fullName evidence="3">Crp/Fnr family transcriptional regulator</fullName>
    </submittedName>
</protein>
<dbReference type="Proteomes" id="UP000722336">
    <property type="component" value="Unassembled WGS sequence"/>
</dbReference>
<dbReference type="Pfam" id="PF00027">
    <property type="entry name" value="cNMP_binding"/>
    <property type="match status" value="1"/>
</dbReference>
<dbReference type="PROSITE" id="PS51063">
    <property type="entry name" value="HTH_CRP_2"/>
    <property type="match status" value="1"/>
</dbReference>
<feature type="domain" description="HTH crp-type" evidence="2">
    <location>
        <begin position="148"/>
        <end position="218"/>
    </location>
</feature>
<sequence length="225" mass="23966">MTEPGPELVDAVRSVFACQAETGKAIARLAQSRGYDVRETILHQGDRATTSWLLFKGRANAVAVGQNGQVVMLGEYGPGDLLGALPGEEVSEADADVIAAEAVRALLFRAMDLLSLAERHSEVGLTLSKALVRRLRATSRRMVAQVTLSAAGRVHAELLRLARSAGGDGMTIAPPPIMTSLAAELSTSRETVSRTVSALERRGIVRRENGALIITSPARLEEMIV</sequence>
<accession>A0ABS6SEB6</accession>
<evidence type="ECO:0000313" key="3">
    <source>
        <dbReference type="EMBL" id="MBV7256261.1"/>
    </source>
</evidence>
<keyword evidence="4" id="KW-1185">Reference proteome</keyword>
<organism evidence="3 4">
    <name type="scientific">Pacificimonas pallii</name>
    <dbReference type="NCBI Taxonomy" id="2827236"/>
    <lineage>
        <taxon>Bacteria</taxon>
        <taxon>Pseudomonadati</taxon>
        <taxon>Pseudomonadota</taxon>
        <taxon>Alphaproteobacteria</taxon>
        <taxon>Sphingomonadales</taxon>
        <taxon>Sphingosinicellaceae</taxon>
        <taxon>Pacificimonas</taxon>
    </lineage>
</organism>
<reference evidence="3 4" key="1">
    <citation type="submission" date="2021-04" db="EMBL/GenBank/DDBJ databases">
        <authorList>
            <person name="Pira H."/>
            <person name="Risdian C."/>
            <person name="Wink J."/>
        </authorList>
    </citation>
    <scope>NUCLEOTIDE SEQUENCE [LARGE SCALE GENOMIC DNA]</scope>
    <source>
        <strain evidence="3 4">WHA3</strain>
    </source>
</reference>